<gene>
    <name evidence="5" type="ORF">BaRGS_00013937</name>
</gene>
<dbReference type="InterPro" id="IPR001496">
    <property type="entry name" value="SOCS_box"/>
</dbReference>
<evidence type="ECO:0000256" key="3">
    <source>
        <dbReference type="PROSITE-ProRule" id="PRU00023"/>
    </source>
</evidence>
<dbReference type="InterPro" id="IPR036770">
    <property type="entry name" value="Ankyrin_rpt-contain_sf"/>
</dbReference>
<dbReference type="PANTHER" id="PTHR24166">
    <property type="entry name" value="ROLLING PEBBLES, ISOFORM B"/>
    <property type="match status" value="1"/>
</dbReference>
<dbReference type="PROSITE" id="PS50297">
    <property type="entry name" value="ANK_REP_REGION"/>
    <property type="match status" value="3"/>
</dbReference>
<reference evidence="5 6" key="1">
    <citation type="journal article" date="2023" name="Sci. Data">
        <title>Genome assembly of the Korean intertidal mud-creeper Batillaria attramentaria.</title>
        <authorList>
            <person name="Patra A.K."/>
            <person name="Ho P.T."/>
            <person name="Jun S."/>
            <person name="Lee S.J."/>
            <person name="Kim Y."/>
            <person name="Won Y.J."/>
        </authorList>
    </citation>
    <scope>NUCLEOTIDE SEQUENCE [LARGE SCALE GENOMIC DNA]</scope>
    <source>
        <strain evidence="5">Wonlab-2016</strain>
    </source>
</reference>
<dbReference type="SMART" id="SM00248">
    <property type="entry name" value="ANK"/>
    <property type="match status" value="8"/>
</dbReference>
<dbReference type="InterPro" id="IPR050889">
    <property type="entry name" value="Dendritic_Spine_Reg/Scaffold"/>
</dbReference>
<evidence type="ECO:0000256" key="1">
    <source>
        <dbReference type="ARBA" id="ARBA00022737"/>
    </source>
</evidence>
<dbReference type="PANTHER" id="PTHR24166:SF48">
    <property type="entry name" value="PROTEIN VAPYRIN"/>
    <property type="match status" value="1"/>
</dbReference>
<dbReference type="Gene3D" id="1.25.40.20">
    <property type="entry name" value="Ankyrin repeat-containing domain"/>
    <property type="match status" value="2"/>
</dbReference>
<sequence>MFTIASTVQGSVPQALAPRELQLSLFLASQLGHVDVLRALVVAGVAVGEARDNNNNTPLYVAVANNQPQAAQVLAAAARTVINTPGGARNTPVHEAARLGHEECLHVLLEHGTNVDSRDSSGNTPLILAVRHKRYSAIKALLEAGCDVDVKDNHGRTALHYACHTATAVPLLLTAGADVNVRDKEGCVPLMMAATEGLSHVVRLLSGTGRCDVNLALPESRRTPLHLLAYKGHAACIPDLIAAGADINLYDGEERTALWYAVSNGRVDVVKLLLRANSQADTFRCPHHLPPAACPIRMALTKGLVDVIKLFILTGYDSDHLRDCLSQSEAITLFEQAGLQHWLLYARDVMSLRSTCRKWIRHHLGYHLYQHLQQLPVPPAIRDYLFLAELDDAHDHD</sequence>
<evidence type="ECO:0000256" key="2">
    <source>
        <dbReference type="ARBA" id="ARBA00023043"/>
    </source>
</evidence>
<dbReference type="CDD" id="cd03587">
    <property type="entry name" value="SOCS"/>
    <property type="match status" value="1"/>
</dbReference>
<protein>
    <recommendedName>
        <fullName evidence="4">SOCS box domain-containing protein</fullName>
    </recommendedName>
</protein>
<feature type="repeat" description="ANK" evidence="3">
    <location>
        <begin position="220"/>
        <end position="252"/>
    </location>
</feature>
<feature type="repeat" description="ANK" evidence="3">
    <location>
        <begin position="154"/>
        <end position="184"/>
    </location>
</feature>
<feature type="repeat" description="ANK" evidence="3">
    <location>
        <begin position="121"/>
        <end position="153"/>
    </location>
</feature>
<name>A0ABD0L676_9CAEN</name>
<evidence type="ECO:0000313" key="5">
    <source>
        <dbReference type="EMBL" id="KAK7494810.1"/>
    </source>
</evidence>
<dbReference type="EMBL" id="JACVVK020000080">
    <property type="protein sequence ID" value="KAK7494810.1"/>
    <property type="molecule type" value="Genomic_DNA"/>
</dbReference>
<evidence type="ECO:0000313" key="6">
    <source>
        <dbReference type="Proteomes" id="UP001519460"/>
    </source>
</evidence>
<dbReference type="SUPFAM" id="SSF48403">
    <property type="entry name" value="Ankyrin repeat"/>
    <property type="match status" value="1"/>
</dbReference>
<comment type="caution">
    <text evidence="5">The sequence shown here is derived from an EMBL/GenBank/DDBJ whole genome shotgun (WGS) entry which is preliminary data.</text>
</comment>
<evidence type="ECO:0000259" key="4">
    <source>
        <dbReference type="PROSITE" id="PS50225"/>
    </source>
</evidence>
<feature type="repeat" description="ANK" evidence="3">
    <location>
        <begin position="88"/>
        <end position="120"/>
    </location>
</feature>
<organism evidence="5 6">
    <name type="scientific">Batillaria attramentaria</name>
    <dbReference type="NCBI Taxonomy" id="370345"/>
    <lineage>
        <taxon>Eukaryota</taxon>
        <taxon>Metazoa</taxon>
        <taxon>Spiralia</taxon>
        <taxon>Lophotrochozoa</taxon>
        <taxon>Mollusca</taxon>
        <taxon>Gastropoda</taxon>
        <taxon>Caenogastropoda</taxon>
        <taxon>Sorbeoconcha</taxon>
        <taxon>Cerithioidea</taxon>
        <taxon>Batillariidae</taxon>
        <taxon>Batillaria</taxon>
    </lineage>
</organism>
<proteinExistence type="predicted"/>
<dbReference type="PROSITE" id="PS50225">
    <property type="entry name" value="SOCS"/>
    <property type="match status" value="1"/>
</dbReference>
<dbReference type="Pfam" id="PF12796">
    <property type="entry name" value="Ank_2"/>
    <property type="match status" value="2"/>
</dbReference>
<keyword evidence="1" id="KW-0677">Repeat</keyword>
<dbReference type="Pfam" id="PF13637">
    <property type="entry name" value="Ank_4"/>
    <property type="match status" value="1"/>
</dbReference>
<dbReference type="Pfam" id="PF07525">
    <property type="entry name" value="SOCS_box"/>
    <property type="match status" value="1"/>
</dbReference>
<dbReference type="PROSITE" id="PS50088">
    <property type="entry name" value="ANK_REPEAT"/>
    <property type="match status" value="4"/>
</dbReference>
<dbReference type="SMART" id="SM00969">
    <property type="entry name" value="SOCS_box"/>
    <property type="match status" value="1"/>
</dbReference>
<dbReference type="SUPFAM" id="SSF158235">
    <property type="entry name" value="SOCS box-like"/>
    <property type="match status" value="1"/>
</dbReference>
<dbReference type="AlphaFoldDB" id="A0ABD0L676"/>
<keyword evidence="6" id="KW-1185">Reference proteome</keyword>
<dbReference type="InterPro" id="IPR036036">
    <property type="entry name" value="SOCS_box-like_dom_sf"/>
</dbReference>
<dbReference type="PRINTS" id="PR01415">
    <property type="entry name" value="ANKYRIN"/>
</dbReference>
<dbReference type="Pfam" id="PF00023">
    <property type="entry name" value="Ank"/>
    <property type="match status" value="1"/>
</dbReference>
<accession>A0ABD0L676</accession>
<dbReference type="InterPro" id="IPR002110">
    <property type="entry name" value="Ankyrin_rpt"/>
</dbReference>
<keyword evidence="2 3" id="KW-0040">ANK repeat</keyword>
<dbReference type="Proteomes" id="UP001519460">
    <property type="component" value="Unassembled WGS sequence"/>
</dbReference>
<dbReference type="Gene3D" id="1.10.750.20">
    <property type="entry name" value="SOCS box"/>
    <property type="match status" value="1"/>
</dbReference>
<feature type="domain" description="SOCS box" evidence="4">
    <location>
        <begin position="338"/>
        <end position="385"/>
    </location>
</feature>